<dbReference type="Pfam" id="PF05845">
    <property type="entry name" value="PhnH"/>
    <property type="match status" value="1"/>
</dbReference>
<keyword evidence="2" id="KW-1185">Reference proteome</keyword>
<keyword evidence="1" id="KW-0456">Lyase</keyword>
<reference evidence="1 2" key="1">
    <citation type="submission" date="2024-09" db="EMBL/GenBank/DDBJ databases">
        <authorList>
            <person name="Sun Q."/>
            <person name="Mori K."/>
        </authorList>
    </citation>
    <scope>NUCLEOTIDE SEQUENCE [LARGE SCALE GENOMIC DNA]</scope>
    <source>
        <strain evidence="1 2">CCM 7228</strain>
    </source>
</reference>
<dbReference type="RefSeq" id="WP_378931679.1">
    <property type="nucleotide sequence ID" value="NZ_JBHLVO010000003.1"/>
</dbReference>
<gene>
    <name evidence="1" type="primary">phnH</name>
    <name evidence="1" type="ORF">ACFFIX_06240</name>
</gene>
<dbReference type="NCBIfam" id="TIGR03292">
    <property type="entry name" value="PhnH_redo"/>
    <property type="match status" value="1"/>
</dbReference>
<dbReference type="Gene3D" id="3.40.50.11310">
    <property type="entry name" value="Bacterial phosphonate metabolism protein PhnH"/>
    <property type="match status" value="1"/>
</dbReference>
<accession>A0ABV6GC38</accession>
<dbReference type="GO" id="GO:0016829">
    <property type="term" value="F:lyase activity"/>
    <property type="evidence" value="ECO:0007669"/>
    <property type="project" value="UniProtKB-KW"/>
</dbReference>
<dbReference type="Proteomes" id="UP001589854">
    <property type="component" value="Unassembled WGS sequence"/>
</dbReference>
<sequence length="204" mass="23111">MTKVDNKTFDMVHGTQQIYRKLLDCMARPGKTQSISDSIHMIEPVHGFSPGLLAIAYTLVDREASFHVISNQRDEVSQYLHWKTFSHLEKVEQAPYIFIQEQLDDQEIHELMTKVNHGTLEDPHSSATLIINIKSFNSGIKMKLTGPGIDGNKECYVAGLSPKWFAEREFTNKEYPLGVDLILVAESEEVMAIPRTTLIESECS</sequence>
<dbReference type="InterPro" id="IPR038058">
    <property type="entry name" value="PhnH-like_sp"/>
</dbReference>
<comment type="caution">
    <text evidence="1">The sequence shown here is derived from an EMBL/GenBank/DDBJ whole genome shotgun (WGS) entry which is preliminary data.</text>
</comment>
<organism evidence="1 2">
    <name type="scientific">Metabacillus herbersteinensis</name>
    <dbReference type="NCBI Taxonomy" id="283816"/>
    <lineage>
        <taxon>Bacteria</taxon>
        <taxon>Bacillati</taxon>
        <taxon>Bacillota</taxon>
        <taxon>Bacilli</taxon>
        <taxon>Bacillales</taxon>
        <taxon>Bacillaceae</taxon>
        <taxon>Metabacillus</taxon>
    </lineage>
</organism>
<dbReference type="SUPFAM" id="SSF159709">
    <property type="entry name" value="PhnH-like"/>
    <property type="match status" value="1"/>
</dbReference>
<evidence type="ECO:0000313" key="2">
    <source>
        <dbReference type="Proteomes" id="UP001589854"/>
    </source>
</evidence>
<dbReference type="EMBL" id="JBHLVO010000003">
    <property type="protein sequence ID" value="MFC0271048.1"/>
    <property type="molecule type" value="Genomic_DNA"/>
</dbReference>
<evidence type="ECO:0000313" key="1">
    <source>
        <dbReference type="EMBL" id="MFC0271048.1"/>
    </source>
</evidence>
<name>A0ABV6GC38_9BACI</name>
<dbReference type="PIRSF" id="PIRSF020680">
    <property type="entry name" value="PhnH"/>
    <property type="match status" value="1"/>
</dbReference>
<protein>
    <submittedName>
        <fullName evidence="1">Phosphonate C-P lyase system protein PhnH</fullName>
    </submittedName>
</protein>
<dbReference type="InterPro" id="IPR008772">
    <property type="entry name" value="Phosphonate_metab_PhnH"/>
</dbReference>
<proteinExistence type="predicted"/>